<protein>
    <submittedName>
        <fullName evidence="2">Uncharacterized protein</fullName>
    </submittedName>
</protein>
<dbReference type="HOGENOM" id="CLU_687570_0_0_1"/>
<sequence length="401" mass="45779">MTFPKWRWRTQLDTESCGGGLMSLFSLYRTLDYTTVLSLPQTICFFLRDCLRAPILAVLRAPVLEMGSLRATLLVRVLDFRKGDEDQRRFNIWFKINDNDPIKITDLKISTTRVKIPSEGLLSTNHANYHSLAVDSSSMEKTIEWLTCKHCSENINSLDMVPKHKCFIGEEVFMDGNQMLFKVENADDTEYNDIANNDEISATEQNDIKKSNAVWNKHSTLAVLSLYEANLHMLDNPKKKTKIWASIADGLKGFGNNRKSGRSPMSFEYFDQMQEILGKDNEANICHTRSSNLPKKNIINTSPKVPCLNSSKETELEVVSSHSSTSSSSFSTNNLRTHINSTKKKNPIEKKTRPLHGSGSNNAKIKNELGKHWLEYLQGEEKRREERDAKLSKLLEKKRKQ</sequence>
<evidence type="ECO:0000313" key="2">
    <source>
        <dbReference type="EMBL" id="EFZ10925.1"/>
    </source>
</evidence>
<organism>
    <name type="scientific">Solenopsis invicta</name>
    <name type="common">Red imported fire ant</name>
    <name type="synonym">Solenopsis wagneri</name>
    <dbReference type="NCBI Taxonomy" id="13686"/>
    <lineage>
        <taxon>Eukaryota</taxon>
        <taxon>Metazoa</taxon>
        <taxon>Ecdysozoa</taxon>
        <taxon>Arthropoda</taxon>
        <taxon>Hexapoda</taxon>
        <taxon>Insecta</taxon>
        <taxon>Pterygota</taxon>
        <taxon>Neoptera</taxon>
        <taxon>Endopterygota</taxon>
        <taxon>Hymenoptera</taxon>
        <taxon>Apocrita</taxon>
        <taxon>Aculeata</taxon>
        <taxon>Formicoidea</taxon>
        <taxon>Formicidae</taxon>
        <taxon>Myrmicinae</taxon>
        <taxon>Solenopsis</taxon>
    </lineage>
</organism>
<proteinExistence type="predicted"/>
<feature type="compositionally biased region" description="Basic and acidic residues" evidence="1">
    <location>
        <begin position="378"/>
        <end position="395"/>
    </location>
</feature>
<accession>E9J8C8</accession>
<gene>
    <name evidence="2" type="ORF">SINV_09218</name>
</gene>
<evidence type="ECO:0000256" key="1">
    <source>
        <dbReference type="SAM" id="MobiDB-lite"/>
    </source>
</evidence>
<reference evidence="2" key="1">
    <citation type="journal article" date="2011" name="Proc. Natl. Acad. Sci. U.S.A.">
        <title>The genome of the fire ant Solenopsis invicta.</title>
        <authorList>
            <person name="Wurm Y."/>
            <person name="Wang J."/>
            <person name="Riba-Grognuz O."/>
            <person name="Corona M."/>
            <person name="Nygaard S."/>
            <person name="Hunt B.G."/>
            <person name="Ingram K.K."/>
            <person name="Falquet L."/>
            <person name="Nipitwattanaphon M."/>
            <person name="Gotzek D."/>
            <person name="Dijkstra M.B."/>
            <person name="Oettler J."/>
            <person name="Comtesse F."/>
            <person name="Shih C.J."/>
            <person name="Wu W.J."/>
            <person name="Yang C.C."/>
            <person name="Thomas J."/>
            <person name="Beaudoing E."/>
            <person name="Pradervand S."/>
            <person name="Flegel V."/>
            <person name="Cook E.D."/>
            <person name="Fabbretti R."/>
            <person name="Stockinger H."/>
            <person name="Long L."/>
            <person name="Farmerie W.G."/>
            <person name="Oakey J."/>
            <person name="Boomsma J.J."/>
            <person name="Pamilo P."/>
            <person name="Yi S.V."/>
            <person name="Heinze J."/>
            <person name="Goodisman M.A."/>
            <person name="Farinelli L."/>
            <person name="Harshman K."/>
            <person name="Hulo N."/>
            <person name="Cerutti L."/>
            <person name="Xenarios I."/>
            <person name="Shoemaker D."/>
            <person name="Keller L."/>
        </authorList>
    </citation>
    <scope>NUCLEOTIDE SEQUENCE [LARGE SCALE GENOMIC DNA]</scope>
</reference>
<dbReference type="AlphaFoldDB" id="E9J8C8"/>
<dbReference type="EMBL" id="GL768976">
    <property type="protein sequence ID" value="EFZ10925.1"/>
    <property type="molecule type" value="Genomic_DNA"/>
</dbReference>
<feature type="region of interest" description="Disordered" evidence="1">
    <location>
        <begin position="319"/>
        <end position="366"/>
    </location>
</feature>
<dbReference type="OMA" id="KHCSENI"/>
<name>E9J8C8_SOLIN</name>
<feature type="non-terminal residue" evidence="2">
    <location>
        <position position="401"/>
    </location>
</feature>
<feature type="region of interest" description="Disordered" evidence="1">
    <location>
        <begin position="378"/>
        <end position="401"/>
    </location>
</feature>
<feature type="compositionally biased region" description="Low complexity" evidence="1">
    <location>
        <begin position="320"/>
        <end position="332"/>
    </location>
</feature>